<dbReference type="Pfam" id="PF19238">
    <property type="entry name" value="Radical_SAM_2"/>
    <property type="match status" value="1"/>
</dbReference>
<dbReference type="InterPro" id="IPR013785">
    <property type="entry name" value="Aldolase_TIM"/>
</dbReference>
<feature type="domain" description="PDZ" evidence="1">
    <location>
        <begin position="1"/>
        <end position="38"/>
    </location>
</feature>
<evidence type="ECO:0000313" key="3">
    <source>
        <dbReference type="Proteomes" id="UP000712157"/>
    </source>
</evidence>
<proteinExistence type="predicted"/>
<dbReference type="EMBL" id="JAHQCW010000015">
    <property type="protein sequence ID" value="MBU9736945.1"/>
    <property type="molecule type" value="Genomic_DNA"/>
</dbReference>
<dbReference type="Pfam" id="PF04459">
    <property type="entry name" value="DUF512"/>
    <property type="match status" value="1"/>
</dbReference>
<dbReference type="Proteomes" id="UP000712157">
    <property type="component" value="Unassembled WGS sequence"/>
</dbReference>
<protein>
    <submittedName>
        <fullName evidence="2">DUF512 domain-containing protein</fullName>
    </submittedName>
</protein>
<gene>
    <name evidence="2" type="ORF">KTH89_10375</name>
</gene>
<dbReference type="InterPro" id="IPR041489">
    <property type="entry name" value="PDZ_6"/>
</dbReference>
<sequence length="448" mass="51364">MKDKKRGHRIYQLVPGSIAEELELEPGDVLISVNGQEIGDVFDYQYLIEEEELTVLVEKADGEEWELEIEKDEDEDLGIIFENGLMDEYRSCRNKCVFCFVDQMPPNMRETLYFKDDDSRLSFLQGNYVTLTNMSDHDLDRIIRYRMEPINVSIHTMNPKLRCKLLNNRFAGEALEKLDRLYEAGIQMNGQIVLCKGLNDGEELEYTIEKMTGYLPCLQSVSIVPVGLTRFRDGLAPLESFSKEDAKEVLGVIHRWQEKIYRKHGVHFIHAGDEWYIMAGEPIPEEEVYDGYLQLENGVGMVRLLLNEVKEELETMEGDGRRVHVSIASGELIQDYLKDILEQIQRKFPGVQAELYPIKNEFFGGKITVSGLLTGRDLKNQLTGRELGERLLLPCNMFRSGEEVFLDDITRQELSETLQVPIDIVQSSGADLVRSILRTDPMNGGSYE</sequence>
<evidence type="ECO:0000259" key="1">
    <source>
        <dbReference type="PROSITE" id="PS50106"/>
    </source>
</evidence>
<dbReference type="SUPFAM" id="SSF50156">
    <property type="entry name" value="PDZ domain-like"/>
    <property type="match status" value="1"/>
</dbReference>
<dbReference type="Gene3D" id="2.30.42.10">
    <property type="match status" value="1"/>
</dbReference>
<evidence type="ECO:0000313" key="2">
    <source>
        <dbReference type="EMBL" id="MBU9736945.1"/>
    </source>
</evidence>
<accession>A0A949K1E6</accession>
<dbReference type="InterPro" id="IPR007549">
    <property type="entry name" value="DUF512"/>
</dbReference>
<dbReference type="RefSeq" id="WP_238721568.1">
    <property type="nucleotide sequence ID" value="NZ_JAHQCW010000015.1"/>
</dbReference>
<dbReference type="InterPro" id="IPR001478">
    <property type="entry name" value="PDZ"/>
</dbReference>
<name>A0A949K1E6_9FIRM</name>
<comment type="caution">
    <text evidence="2">The sequence shown here is derived from an EMBL/GenBank/DDBJ whole genome shotgun (WGS) entry which is preliminary data.</text>
</comment>
<dbReference type="InterPro" id="IPR058240">
    <property type="entry name" value="rSAM_sf"/>
</dbReference>
<dbReference type="Pfam" id="PF17820">
    <property type="entry name" value="PDZ_6"/>
    <property type="match status" value="1"/>
</dbReference>
<keyword evidence="3" id="KW-1185">Reference proteome</keyword>
<dbReference type="AlphaFoldDB" id="A0A949K1E6"/>
<dbReference type="PROSITE" id="PS50106">
    <property type="entry name" value="PDZ"/>
    <property type="match status" value="1"/>
</dbReference>
<organism evidence="2 3">
    <name type="scientific">Diplocloster agilis</name>
    <dbReference type="NCBI Taxonomy" id="2850323"/>
    <lineage>
        <taxon>Bacteria</taxon>
        <taxon>Bacillati</taxon>
        <taxon>Bacillota</taxon>
        <taxon>Clostridia</taxon>
        <taxon>Lachnospirales</taxon>
        <taxon>Lachnospiraceae</taxon>
        <taxon>Diplocloster</taxon>
    </lineage>
</organism>
<dbReference type="InterPro" id="IPR036034">
    <property type="entry name" value="PDZ_sf"/>
</dbReference>
<reference evidence="2" key="1">
    <citation type="submission" date="2021-06" db="EMBL/GenBank/DDBJ databases">
        <title>Description of novel taxa of the family Lachnospiraceae.</title>
        <authorList>
            <person name="Chaplin A.V."/>
            <person name="Sokolova S.R."/>
            <person name="Pikina A.P."/>
            <person name="Korzhanova M."/>
            <person name="Belova V."/>
            <person name="Korostin D."/>
            <person name="Efimov B.A."/>
        </authorList>
    </citation>
    <scope>NUCLEOTIDE SEQUENCE</scope>
    <source>
        <strain evidence="2">ASD5720</strain>
    </source>
</reference>
<dbReference type="InterPro" id="IPR045375">
    <property type="entry name" value="Put_radical_SAM-like_N"/>
</dbReference>
<dbReference type="SUPFAM" id="SSF102114">
    <property type="entry name" value="Radical SAM enzymes"/>
    <property type="match status" value="1"/>
</dbReference>
<dbReference type="Gene3D" id="3.20.20.70">
    <property type="entry name" value="Aldolase class I"/>
    <property type="match status" value="1"/>
</dbReference>